<organism evidence="1 2">
    <name type="scientific">Gordonia jinghuaiqii</name>
    <dbReference type="NCBI Taxonomy" id="2758710"/>
    <lineage>
        <taxon>Bacteria</taxon>
        <taxon>Bacillati</taxon>
        <taxon>Actinomycetota</taxon>
        <taxon>Actinomycetes</taxon>
        <taxon>Mycobacteriales</taxon>
        <taxon>Gordoniaceae</taxon>
        <taxon>Gordonia</taxon>
    </lineage>
</organism>
<dbReference type="SUPFAM" id="SSF55961">
    <property type="entry name" value="Bet v1-like"/>
    <property type="match status" value="1"/>
</dbReference>
<gene>
    <name evidence="1" type="ORF">H1R19_17650</name>
</gene>
<name>A0A7D7LVA3_9ACTN</name>
<evidence type="ECO:0000313" key="2">
    <source>
        <dbReference type="Proteomes" id="UP000515663"/>
    </source>
</evidence>
<dbReference type="InterPro" id="IPR023393">
    <property type="entry name" value="START-like_dom_sf"/>
</dbReference>
<proteinExistence type="predicted"/>
<sequence>MPEASATVVVKHPVTTVWEYCLIPDHVAALTPGVVAIEPVSAGPVVVGTTWKGQMKALGRAVDWVGEFTRVDTGEVTEFRSTESPFGFSISATFAELRDGVSLTYRVHNDGVGGALGKIADALAIRAFQRSLSASAKKLPRLVDEWAARR</sequence>
<keyword evidence="2" id="KW-1185">Reference proteome</keyword>
<dbReference type="AlphaFoldDB" id="A0A7D7LVA3"/>
<reference evidence="2" key="1">
    <citation type="submission" date="2020-07" db="EMBL/GenBank/DDBJ databases">
        <title>novel species isolated from the respiratory tract of Marmot.</title>
        <authorList>
            <person name="Zhang G."/>
        </authorList>
    </citation>
    <scope>NUCLEOTIDE SEQUENCE [LARGE SCALE GENOMIC DNA]</scope>
    <source>
        <strain evidence="2">686</strain>
    </source>
</reference>
<dbReference type="Gene3D" id="3.30.530.20">
    <property type="match status" value="1"/>
</dbReference>
<protein>
    <submittedName>
        <fullName evidence="1">SRPBCC family protein</fullName>
    </submittedName>
</protein>
<dbReference type="InterPro" id="IPR019587">
    <property type="entry name" value="Polyketide_cyclase/dehydratase"/>
</dbReference>
<dbReference type="RefSeq" id="WP_188328701.1">
    <property type="nucleotide sequence ID" value="NZ_CP059491.1"/>
</dbReference>
<dbReference type="Pfam" id="PF10604">
    <property type="entry name" value="Polyketide_cyc2"/>
    <property type="match status" value="1"/>
</dbReference>
<dbReference type="KEGG" id="gji:H1R19_17650"/>
<evidence type="ECO:0000313" key="1">
    <source>
        <dbReference type="EMBL" id="QMT00698.1"/>
    </source>
</evidence>
<dbReference type="EMBL" id="CP059491">
    <property type="protein sequence ID" value="QMT00698.1"/>
    <property type="molecule type" value="Genomic_DNA"/>
</dbReference>
<dbReference type="Proteomes" id="UP000515663">
    <property type="component" value="Chromosome"/>
</dbReference>
<accession>A0A7D7LVA3</accession>